<reference evidence="3 4" key="1">
    <citation type="journal article" date="2016" name="Sci. Rep.">
        <title>The genome sequence of the outbreeding globe artichoke constructed de novo incorporating a phase-aware low-pass sequencing strategy of F1 progeny.</title>
        <authorList>
            <person name="Scaglione D."/>
            <person name="Reyes-Chin-Wo S."/>
            <person name="Acquadro A."/>
            <person name="Froenicke L."/>
            <person name="Portis E."/>
            <person name="Beitel C."/>
            <person name="Tirone M."/>
            <person name="Mauro R."/>
            <person name="Lo Monaco A."/>
            <person name="Mauromicale G."/>
            <person name="Faccioli P."/>
            <person name="Cattivelli L."/>
            <person name="Rieseberg L."/>
            <person name="Michelmore R."/>
            <person name="Lanteri S."/>
        </authorList>
    </citation>
    <scope>NUCLEOTIDE SEQUENCE [LARGE SCALE GENOMIC DNA]</scope>
    <source>
        <strain evidence="3">2C</strain>
    </source>
</reference>
<dbReference type="SUPFAM" id="SSF52540">
    <property type="entry name" value="P-loop containing nucleoside triphosphate hydrolases"/>
    <property type="match status" value="1"/>
</dbReference>
<evidence type="ECO:0000313" key="3">
    <source>
        <dbReference type="EMBL" id="KVI07636.1"/>
    </source>
</evidence>
<dbReference type="GO" id="GO:0005663">
    <property type="term" value="C:DNA replication factor C complex"/>
    <property type="evidence" value="ECO:0007669"/>
    <property type="project" value="TreeGrafter"/>
</dbReference>
<dbReference type="Proteomes" id="UP000243975">
    <property type="component" value="Unassembled WGS sequence"/>
</dbReference>
<dbReference type="Pfam" id="PF23007">
    <property type="entry name" value="DnaA_N-like_STI"/>
    <property type="match status" value="1"/>
</dbReference>
<name>A0A124SGV9_CYNCS</name>
<dbReference type="Pfam" id="PF13177">
    <property type="entry name" value="DNA_pol3_delta2"/>
    <property type="match status" value="1"/>
</dbReference>
<evidence type="ECO:0000313" key="4">
    <source>
        <dbReference type="Proteomes" id="UP000243975"/>
    </source>
</evidence>
<comment type="caution">
    <text evidence="3">The sequence shown here is derived from an EMBL/GenBank/DDBJ whole genome shotgun (WGS) entry which is preliminary data.</text>
</comment>
<evidence type="ECO:0000259" key="2">
    <source>
        <dbReference type="Pfam" id="PF23007"/>
    </source>
</evidence>
<feature type="domain" description="STICHEL DnaA-N-like alpha-beta" evidence="2">
    <location>
        <begin position="435"/>
        <end position="517"/>
    </location>
</feature>
<dbReference type="InterPro" id="IPR050238">
    <property type="entry name" value="DNA_Rep/Repair_Clamp_Loader"/>
</dbReference>
<organism evidence="3 4">
    <name type="scientific">Cynara cardunculus var. scolymus</name>
    <name type="common">Globe artichoke</name>
    <name type="synonym">Cynara scolymus</name>
    <dbReference type="NCBI Taxonomy" id="59895"/>
    <lineage>
        <taxon>Eukaryota</taxon>
        <taxon>Viridiplantae</taxon>
        <taxon>Streptophyta</taxon>
        <taxon>Embryophyta</taxon>
        <taxon>Tracheophyta</taxon>
        <taxon>Spermatophyta</taxon>
        <taxon>Magnoliopsida</taxon>
        <taxon>eudicotyledons</taxon>
        <taxon>Gunneridae</taxon>
        <taxon>Pentapetalae</taxon>
        <taxon>asterids</taxon>
        <taxon>campanulids</taxon>
        <taxon>Asterales</taxon>
        <taxon>Asteraceae</taxon>
        <taxon>Carduoideae</taxon>
        <taxon>Cardueae</taxon>
        <taxon>Carduinae</taxon>
        <taxon>Cynara</taxon>
    </lineage>
</organism>
<dbReference type="PANTHER" id="PTHR11669:SF51">
    <property type="entry name" value="AAA+ ATPASE DOMAIN-CONTAINING PROTEIN"/>
    <property type="match status" value="1"/>
</dbReference>
<accession>A0A124SGV9</accession>
<dbReference type="OMA" id="KPCWSCR"/>
<dbReference type="AlphaFoldDB" id="A0A124SGV9"/>
<dbReference type="STRING" id="59895.A0A124SGV9"/>
<keyword evidence="4" id="KW-1185">Reference proteome</keyword>
<dbReference type="Gramene" id="KVI07636">
    <property type="protein sequence ID" value="KVI07636"/>
    <property type="gene ID" value="Ccrd_014000"/>
</dbReference>
<dbReference type="GO" id="GO:0003689">
    <property type="term" value="F:DNA clamp loader activity"/>
    <property type="evidence" value="ECO:0007669"/>
    <property type="project" value="TreeGrafter"/>
</dbReference>
<feature type="compositionally biased region" description="Basic and acidic residues" evidence="1">
    <location>
        <begin position="415"/>
        <end position="430"/>
    </location>
</feature>
<proteinExistence type="predicted"/>
<dbReference type="InterPro" id="IPR027417">
    <property type="entry name" value="P-loop_NTPase"/>
</dbReference>
<dbReference type="EMBL" id="LEKV01001499">
    <property type="protein sequence ID" value="KVI07636.1"/>
    <property type="molecule type" value="Genomic_DNA"/>
</dbReference>
<feature type="region of interest" description="Disordered" evidence="1">
    <location>
        <begin position="412"/>
        <end position="434"/>
    </location>
</feature>
<dbReference type="Gene3D" id="3.40.50.300">
    <property type="entry name" value="P-loop containing nucleotide triphosphate hydrolases"/>
    <property type="match status" value="1"/>
</dbReference>
<gene>
    <name evidence="3" type="ORF">Ccrd_014000</name>
</gene>
<dbReference type="PANTHER" id="PTHR11669">
    <property type="entry name" value="REPLICATION FACTOR C / DNA POLYMERASE III GAMMA-TAU SUBUNIT"/>
    <property type="match status" value="1"/>
</dbReference>
<sequence>MGNRLKTQTIKSRHVVWQRQRRSCVLCTTSINKQRALNSKATTSSSCSTTISERKAAAGVMMSHKYQPRLFQDIVGHKIVVKTLSNAIHHKKIAPLYLFHGPNGTGKTSTATVFAMALNCQSTHHTKPCCICKPCTSIETTPTICSANTIAPAFHKIKTTSSFLTTQILIIEECHLLTSEAWNELMTLVDANSSLVFLLITTHSINIPDNILSRCHKFCFPKLKDEDVTKKLSKILLHQGMKIQKQAMKLIVAKSQGSLRDAENILDQLALLGPTINTSVTQHLVGLIPQNKLLDFLAVAISGDTINTIRYAKNLSAYVEPASFLSQLATLITNVLSEGAALDSSSPHKKLLSRTHSARLCYILKLLVETERKLQSSNDQTWNIIAAFLDITSVKASSITLPRSANSSSFSEVTLHSREPHRSVKGKDGMKNSSRASLSDMEKLWKDVLEGIESSHTQKFLRDQVKLASLSVSRTNAIIHLTFRRPEDKMAAEVSEESLAKALEVAIGCPVTLHMSLEPLTLGHVGTTTILSGRHSLYSQQQNATESGLNRNDESLIIGQPSAILPEGLRLTKSKSCSTSQRPHRYSSKGRDLNTVQLQNLTRVSENPTPECHLTTKDPQRRDLILAGDSKQIMRANRSRHRWLSLSSIPQSDASVERYSQDVIYENSNKDGDDTVRKIPKFQKDNQILHGVALTHAVEDVRKSES</sequence>
<dbReference type="InterPro" id="IPR054506">
    <property type="entry name" value="DnaA_N-like_STI"/>
</dbReference>
<dbReference type="Gene3D" id="1.10.8.60">
    <property type="match status" value="1"/>
</dbReference>
<evidence type="ECO:0000256" key="1">
    <source>
        <dbReference type="SAM" id="MobiDB-lite"/>
    </source>
</evidence>
<dbReference type="GO" id="GO:0006281">
    <property type="term" value="P:DNA repair"/>
    <property type="evidence" value="ECO:0007669"/>
    <property type="project" value="TreeGrafter"/>
</dbReference>
<dbReference type="GO" id="GO:0006261">
    <property type="term" value="P:DNA-templated DNA replication"/>
    <property type="evidence" value="ECO:0007669"/>
    <property type="project" value="TreeGrafter"/>
</dbReference>
<protein>
    <recommendedName>
        <fullName evidence="2">STICHEL DnaA-N-like alpha-beta domain-containing protein</fullName>
    </recommendedName>
</protein>